<dbReference type="EMBL" id="SRYR01000001">
    <property type="protein sequence ID" value="TGY44489.1"/>
    <property type="molecule type" value="Genomic_DNA"/>
</dbReference>
<dbReference type="AlphaFoldDB" id="A0A4S2DQ01"/>
<dbReference type="PANTHER" id="PTHR46233">
    <property type="entry name" value="HYDROXYACYLGLUTATHIONE HYDROLASE GLOC"/>
    <property type="match status" value="1"/>
</dbReference>
<dbReference type="GO" id="GO:0016787">
    <property type="term" value="F:hydrolase activity"/>
    <property type="evidence" value="ECO:0007669"/>
    <property type="project" value="UniProtKB-KW"/>
</dbReference>
<protein>
    <submittedName>
        <fullName evidence="6">MBL fold metallo-hydrolase</fullName>
    </submittedName>
</protein>
<keyword evidence="2" id="KW-0479">Metal-binding</keyword>
<comment type="caution">
    <text evidence="6">The sequence shown here is derived from an EMBL/GenBank/DDBJ whole genome shotgun (WGS) entry which is preliminary data.</text>
</comment>
<accession>A0A4S2DQ01</accession>
<comment type="cofactor">
    <cofactor evidence="1">
        <name>Zn(2+)</name>
        <dbReference type="ChEBI" id="CHEBI:29105"/>
    </cofactor>
</comment>
<keyword evidence="4" id="KW-0862">Zinc</keyword>
<dbReference type="PANTHER" id="PTHR46233:SF3">
    <property type="entry name" value="HYDROXYACYLGLUTATHIONE HYDROLASE GLOC"/>
    <property type="match status" value="1"/>
</dbReference>
<dbReference type="GO" id="GO:0046872">
    <property type="term" value="F:metal ion binding"/>
    <property type="evidence" value="ECO:0007669"/>
    <property type="project" value="UniProtKB-KW"/>
</dbReference>
<dbReference type="CDD" id="cd06262">
    <property type="entry name" value="metallo-hydrolase-like_MBL-fold"/>
    <property type="match status" value="1"/>
</dbReference>
<proteinExistence type="predicted"/>
<evidence type="ECO:0000259" key="5">
    <source>
        <dbReference type="SMART" id="SM00849"/>
    </source>
</evidence>
<dbReference type="InterPro" id="IPR051453">
    <property type="entry name" value="MBL_Glyoxalase_II"/>
</dbReference>
<sequence>MIVKTYPLGSLQTNCYLAIDEKTNKAAIIDPGAQASYLIKEIENLGIEIDVILLTHCHFDHNGAVAELKEKYNVDVYLNKAEEEFMESDNTGIFGKLPKIYKYLEEGQEIKVGDLTFKVTFTPGHSKGGTCFIVADSVFTGDTLFNGSIGRTDFLGGSYNELIESIENKLMILDKDTVVYPGHGPKSTIIYERMRNPFLA</sequence>
<dbReference type="InterPro" id="IPR036866">
    <property type="entry name" value="RibonucZ/Hydroxyglut_hydro"/>
</dbReference>
<organism evidence="6 7">
    <name type="scientific">Clostridium sartagoforme</name>
    <dbReference type="NCBI Taxonomy" id="84031"/>
    <lineage>
        <taxon>Bacteria</taxon>
        <taxon>Bacillati</taxon>
        <taxon>Bacillota</taxon>
        <taxon>Clostridia</taxon>
        <taxon>Eubacteriales</taxon>
        <taxon>Clostridiaceae</taxon>
        <taxon>Clostridium</taxon>
    </lineage>
</organism>
<gene>
    <name evidence="6" type="ORF">E5347_06655</name>
</gene>
<dbReference type="RefSeq" id="WP_136005698.1">
    <property type="nucleotide sequence ID" value="NZ_SRYR01000001.1"/>
</dbReference>
<name>A0A4S2DQ01_9CLOT</name>
<dbReference type="InterPro" id="IPR001279">
    <property type="entry name" value="Metallo-B-lactamas"/>
</dbReference>
<evidence type="ECO:0000256" key="1">
    <source>
        <dbReference type="ARBA" id="ARBA00001947"/>
    </source>
</evidence>
<evidence type="ECO:0000313" key="7">
    <source>
        <dbReference type="Proteomes" id="UP000306888"/>
    </source>
</evidence>
<evidence type="ECO:0000256" key="3">
    <source>
        <dbReference type="ARBA" id="ARBA00022801"/>
    </source>
</evidence>
<dbReference type="OrthoDB" id="9802248at2"/>
<dbReference type="Pfam" id="PF00753">
    <property type="entry name" value="Lactamase_B"/>
    <property type="match status" value="1"/>
</dbReference>
<reference evidence="6 7" key="1">
    <citation type="submission" date="2019-04" db="EMBL/GenBank/DDBJ databases">
        <title>Microbes associate with the intestines of laboratory mice.</title>
        <authorList>
            <person name="Navarre W."/>
            <person name="Wong E."/>
            <person name="Huang K."/>
            <person name="Tropini C."/>
            <person name="Ng K."/>
            <person name="Yu B."/>
        </authorList>
    </citation>
    <scope>NUCLEOTIDE SEQUENCE [LARGE SCALE GENOMIC DNA]</scope>
    <source>
        <strain evidence="6 7">NM50_B9-20</strain>
    </source>
</reference>
<evidence type="ECO:0000313" key="6">
    <source>
        <dbReference type="EMBL" id="TGY44489.1"/>
    </source>
</evidence>
<keyword evidence="7" id="KW-1185">Reference proteome</keyword>
<evidence type="ECO:0000256" key="2">
    <source>
        <dbReference type="ARBA" id="ARBA00022723"/>
    </source>
</evidence>
<dbReference type="Gene3D" id="3.60.15.10">
    <property type="entry name" value="Ribonuclease Z/Hydroxyacylglutathione hydrolase-like"/>
    <property type="match status" value="1"/>
</dbReference>
<dbReference type="Proteomes" id="UP000306888">
    <property type="component" value="Unassembled WGS sequence"/>
</dbReference>
<feature type="domain" description="Metallo-beta-lactamase" evidence="5">
    <location>
        <begin position="12"/>
        <end position="183"/>
    </location>
</feature>
<dbReference type="SMART" id="SM00849">
    <property type="entry name" value="Lactamase_B"/>
    <property type="match status" value="1"/>
</dbReference>
<dbReference type="SUPFAM" id="SSF56281">
    <property type="entry name" value="Metallo-hydrolase/oxidoreductase"/>
    <property type="match status" value="1"/>
</dbReference>
<evidence type="ECO:0000256" key="4">
    <source>
        <dbReference type="ARBA" id="ARBA00022833"/>
    </source>
</evidence>
<keyword evidence="3 6" id="KW-0378">Hydrolase</keyword>